<gene>
    <name evidence="8" type="ORF">BP422_09570</name>
</gene>
<sequence>MPFDIQLLAPIIAIQLILAIIALIDLARREAYRVAGGKKWPWALGIIFINTLGPIVYFFVGRKD</sequence>
<accession>A0A220MGX5</accession>
<evidence type="ECO:0000256" key="4">
    <source>
        <dbReference type="ARBA" id="ARBA00022989"/>
    </source>
</evidence>
<reference evidence="8 9" key="1">
    <citation type="submission" date="2016-11" db="EMBL/GenBank/DDBJ databases">
        <authorList>
            <person name="Jaros S."/>
            <person name="Januszkiewicz K."/>
            <person name="Wedrychowicz H."/>
        </authorList>
    </citation>
    <scope>NUCLEOTIDE SEQUENCE [LARGE SCALE GENOMIC DNA]</scope>
    <source>
        <strain evidence="8 9">NF2</strain>
    </source>
</reference>
<evidence type="ECO:0000256" key="1">
    <source>
        <dbReference type="ARBA" id="ARBA00004651"/>
    </source>
</evidence>
<dbReference type="Pfam" id="PF13396">
    <property type="entry name" value="PLDc_N"/>
    <property type="match status" value="1"/>
</dbReference>
<name>A0A220MGX5_9BACL</name>
<organism evidence="8 9">
    <name type="scientific">Brevibacillus formosus</name>
    <dbReference type="NCBI Taxonomy" id="54913"/>
    <lineage>
        <taxon>Bacteria</taxon>
        <taxon>Bacillati</taxon>
        <taxon>Bacillota</taxon>
        <taxon>Bacilli</taxon>
        <taxon>Bacillales</taxon>
        <taxon>Paenibacillaceae</taxon>
        <taxon>Brevibacillus</taxon>
    </lineage>
</organism>
<evidence type="ECO:0000256" key="5">
    <source>
        <dbReference type="ARBA" id="ARBA00023136"/>
    </source>
</evidence>
<dbReference type="GO" id="GO:0005886">
    <property type="term" value="C:plasma membrane"/>
    <property type="evidence" value="ECO:0007669"/>
    <property type="project" value="UniProtKB-SubCell"/>
</dbReference>
<evidence type="ECO:0000256" key="6">
    <source>
        <dbReference type="SAM" id="Phobius"/>
    </source>
</evidence>
<dbReference type="InterPro" id="IPR027379">
    <property type="entry name" value="CLS_N"/>
</dbReference>
<keyword evidence="2" id="KW-1003">Cell membrane</keyword>
<keyword evidence="4 6" id="KW-1133">Transmembrane helix</keyword>
<feature type="transmembrane region" description="Helical" evidence="6">
    <location>
        <begin position="40"/>
        <end position="60"/>
    </location>
</feature>
<evidence type="ECO:0000313" key="9">
    <source>
        <dbReference type="Proteomes" id="UP000197781"/>
    </source>
</evidence>
<keyword evidence="5 6" id="KW-0472">Membrane</keyword>
<evidence type="ECO:0000256" key="2">
    <source>
        <dbReference type="ARBA" id="ARBA00022475"/>
    </source>
</evidence>
<evidence type="ECO:0000256" key="3">
    <source>
        <dbReference type="ARBA" id="ARBA00022692"/>
    </source>
</evidence>
<dbReference type="KEGG" id="bfm:BP422_09570"/>
<dbReference type="RefSeq" id="WP_088907572.1">
    <property type="nucleotide sequence ID" value="NZ_CP018145.1"/>
</dbReference>
<evidence type="ECO:0000313" key="8">
    <source>
        <dbReference type="EMBL" id="ASJ53780.1"/>
    </source>
</evidence>
<dbReference type="Proteomes" id="UP000197781">
    <property type="component" value="Chromosome"/>
</dbReference>
<feature type="transmembrane region" description="Helical" evidence="6">
    <location>
        <begin position="6"/>
        <end position="28"/>
    </location>
</feature>
<proteinExistence type="predicted"/>
<dbReference type="AlphaFoldDB" id="A0A220MGX5"/>
<protein>
    <recommendedName>
        <fullName evidence="7">Cardiolipin synthase N-terminal domain-containing protein</fullName>
    </recommendedName>
</protein>
<feature type="domain" description="Cardiolipin synthase N-terminal" evidence="7">
    <location>
        <begin position="17"/>
        <end position="62"/>
    </location>
</feature>
<keyword evidence="3 6" id="KW-0812">Transmembrane</keyword>
<comment type="subcellular location">
    <subcellularLocation>
        <location evidence="1">Cell membrane</location>
        <topology evidence="1">Multi-pass membrane protein</topology>
    </subcellularLocation>
</comment>
<evidence type="ECO:0000259" key="7">
    <source>
        <dbReference type="Pfam" id="PF13396"/>
    </source>
</evidence>
<dbReference type="EMBL" id="CP018145">
    <property type="protein sequence ID" value="ASJ53780.1"/>
    <property type="molecule type" value="Genomic_DNA"/>
</dbReference>